<keyword evidence="3" id="KW-1185">Reference proteome</keyword>
<dbReference type="EMBL" id="JBFAKC010000013">
    <property type="protein sequence ID" value="MEV0710966.1"/>
    <property type="molecule type" value="Genomic_DNA"/>
</dbReference>
<reference evidence="2 3" key="1">
    <citation type="submission" date="2024-06" db="EMBL/GenBank/DDBJ databases">
        <title>The Natural Products Discovery Center: Release of the First 8490 Sequenced Strains for Exploring Actinobacteria Biosynthetic Diversity.</title>
        <authorList>
            <person name="Kalkreuter E."/>
            <person name="Kautsar S.A."/>
            <person name="Yang D."/>
            <person name="Bader C.D."/>
            <person name="Teijaro C.N."/>
            <person name="Fluegel L."/>
            <person name="Davis C.M."/>
            <person name="Simpson J.R."/>
            <person name="Lauterbach L."/>
            <person name="Steele A.D."/>
            <person name="Gui C."/>
            <person name="Meng S."/>
            <person name="Li G."/>
            <person name="Viehrig K."/>
            <person name="Ye F."/>
            <person name="Su P."/>
            <person name="Kiefer A.F."/>
            <person name="Nichols A."/>
            <person name="Cepeda A.J."/>
            <person name="Yan W."/>
            <person name="Fan B."/>
            <person name="Jiang Y."/>
            <person name="Adhikari A."/>
            <person name="Zheng C.-J."/>
            <person name="Schuster L."/>
            <person name="Cowan T.M."/>
            <person name="Smanski M.J."/>
            <person name="Chevrette M.G."/>
            <person name="De Carvalho L.P.S."/>
            <person name="Shen B."/>
        </authorList>
    </citation>
    <scope>NUCLEOTIDE SEQUENCE [LARGE SCALE GENOMIC DNA]</scope>
    <source>
        <strain evidence="2 3">NPDC050403</strain>
    </source>
</reference>
<gene>
    <name evidence="2" type="ORF">AB0I48_25700</name>
</gene>
<dbReference type="InterPro" id="IPR036388">
    <property type="entry name" value="WH-like_DNA-bd_sf"/>
</dbReference>
<comment type="caution">
    <text evidence="2">The sequence shown here is derived from an EMBL/GenBank/DDBJ whole genome shotgun (WGS) entry which is preliminary data.</text>
</comment>
<feature type="domain" description="HTH arsR-type" evidence="1">
    <location>
        <begin position="16"/>
        <end position="94"/>
    </location>
</feature>
<dbReference type="SUPFAM" id="SSF46785">
    <property type="entry name" value="Winged helix' DNA-binding domain"/>
    <property type="match status" value="1"/>
</dbReference>
<dbReference type="SMART" id="SM00418">
    <property type="entry name" value="HTH_ARSR"/>
    <property type="match status" value="1"/>
</dbReference>
<dbReference type="Proteomes" id="UP001551695">
    <property type="component" value="Unassembled WGS sequence"/>
</dbReference>
<dbReference type="InterPro" id="IPR011991">
    <property type="entry name" value="ArsR-like_HTH"/>
</dbReference>
<dbReference type="CDD" id="cd00090">
    <property type="entry name" value="HTH_ARSR"/>
    <property type="match status" value="1"/>
</dbReference>
<dbReference type="Gene3D" id="1.10.10.10">
    <property type="entry name" value="Winged helix-like DNA-binding domain superfamily/Winged helix DNA-binding domain"/>
    <property type="match status" value="1"/>
</dbReference>
<protein>
    <submittedName>
        <fullName evidence="2">Helix-turn-helix transcriptional regulator</fullName>
    </submittedName>
</protein>
<dbReference type="RefSeq" id="WP_109527546.1">
    <property type="nucleotide sequence ID" value="NZ_JBFAKC010000013.1"/>
</dbReference>
<evidence type="ECO:0000313" key="3">
    <source>
        <dbReference type="Proteomes" id="UP001551695"/>
    </source>
</evidence>
<dbReference type="InterPro" id="IPR036390">
    <property type="entry name" value="WH_DNA-bd_sf"/>
</dbReference>
<accession>A0ABV3FZW4</accession>
<evidence type="ECO:0000313" key="2">
    <source>
        <dbReference type="EMBL" id="MEV0710966.1"/>
    </source>
</evidence>
<dbReference type="InterPro" id="IPR001845">
    <property type="entry name" value="HTH_ArsR_DNA-bd_dom"/>
</dbReference>
<evidence type="ECO:0000259" key="1">
    <source>
        <dbReference type="SMART" id="SM00418"/>
    </source>
</evidence>
<proteinExistence type="predicted"/>
<sequence>MSDANEQAPPVAPLPTVLAALQDPVRLEMVRRLSNAGDAVRCAALYEVINKSTATHHFKILREAGVIERLLIDGQTCQRLRTEDLDRALPGVLAPIVDAANRADADRIDAGSNGYPAGAPRR</sequence>
<dbReference type="Pfam" id="PF12840">
    <property type="entry name" value="HTH_20"/>
    <property type="match status" value="1"/>
</dbReference>
<organism evidence="2 3">
    <name type="scientific">Nocardia aurea</name>
    <dbReference type="NCBI Taxonomy" id="2144174"/>
    <lineage>
        <taxon>Bacteria</taxon>
        <taxon>Bacillati</taxon>
        <taxon>Actinomycetota</taxon>
        <taxon>Actinomycetes</taxon>
        <taxon>Mycobacteriales</taxon>
        <taxon>Nocardiaceae</taxon>
        <taxon>Nocardia</taxon>
    </lineage>
</organism>
<dbReference type="PRINTS" id="PR00778">
    <property type="entry name" value="HTHARSR"/>
</dbReference>
<name>A0ABV3FZW4_9NOCA</name>